<reference evidence="1" key="1">
    <citation type="journal article" date="2014" name="Int. J. Syst. Evol. Microbiol.">
        <title>Complete genome sequence of Corynebacterium casei LMG S-19264T (=DSM 44701T), isolated from a smear-ripened cheese.</title>
        <authorList>
            <consortium name="US DOE Joint Genome Institute (JGI-PGF)"/>
            <person name="Walter F."/>
            <person name="Albersmeier A."/>
            <person name="Kalinowski J."/>
            <person name="Ruckert C."/>
        </authorList>
    </citation>
    <scope>NUCLEOTIDE SEQUENCE</scope>
    <source>
        <strain evidence="1">CGMCC 1.12785</strain>
    </source>
</reference>
<proteinExistence type="predicted"/>
<name>A0A8J2TZ26_9MICO</name>
<evidence type="ECO:0000313" key="2">
    <source>
        <dbReference type="Proteomes" id="UP000616114"/>
    </source>
</evidence>
<dbReference type="AlphaFoldDB" id="A0A8J2TZ26"/>
<dbReference type="Proteomes" id="UP000616114">
    <property type="component" value="Unassembled WGS sequence"/>
</dbReference>
<protein>
    <submittedName>
        <fullName evidence="1">Uncharacterized protein</fullName>
    </submittedName>
</protein>
<comment type="caution">
    <text evidence="1">The sequence shown here is derived from an EMBL/GenBank/DDBJ whole genome shotgun (WGS) entry which is preliminary data.</text>
</comment>
<accession>A0A8J2TZ26</accession>
<sequence>MDDRRRDIEVLEFLTDDVRKADLHLFPAGGAAATRFRIGTPESRVAVFLVALQLRATIPSRGTPWPAPALPPRTTTSLTARFPTGFPAARAVRVGAGDAVFIVALSDMSNPALWTERYRRGYRLKERAQKCHGQENLENP</sequence>
<evidence type="ECO:0000313" key="1">
    <source>
        <dbReference type="EMBL" id="GGA17814.1"/>
    </source>
</evidence>
<gene>
    <name evidence="1" type="ORF">GCM10011333_21180</name>
</gene>
<reference evidence="1" key="2">
    <citation type="submission" date="2020-09" db="EMBL/GenBank/DDBJ databases">
        <authorList>
            <person name="Sun Q."/>
            <person name="Zhou Y."/>
        </authorList>
    </citation>
    <scope>NUCLEOTIDE SEQUENCE</scope>
    <source>
        <strain evidence="1">CGMCC 1.12785</strain>
    </source>
</reference>
<dbReference type="EMBL" id="BMFY01000008">
    <property type="protein sequence ID" value="GGA17814.1"/>
    <property type="molecule type" value="Genomic_DNA"/>
</dbReference>
<organism evidence="1 2">
    <name type="scientific">Sediminivirga luteola</name>
    <dbReference type="NCBI Taxonomy" id="1774748"/>
    <lineage>
        <taxon>Bacteria</taxon>
        <taxon>Bacillati</taxon>
        <taxon>Actinomycetota</taxon>
        <taxon>Actinomycetes</taxon>
        <taxon>Micrococcales</taxon>
        <taxon>Brevibacteriaceae</taxon>
        <taxon>Sediminivirga</taxon>
    </lineage>
</organism>
<keyword evidence="2" id="KW-1185">Reference proteome</keyword>